<comment type="caution">
    <text evidence="1">The sequence shown here is derived from an EMBL/GenBank/DDBJ whole genome shotgun (WGS) entry which is preliminary data.</text>
</comment>
<name>A0A822YP98_NELNU</name>
<gene>
    <name evidence="1" type="ORF">HUJ06_012242</name>
</gene>
<organism evidence="1 2">
    <name type="scientific">Nelumbo nucifera</name>
    <name type="common">Sacred lotus</name>
    <dbReference type="NCBI Taxonomy" id="4432"/>
    <lineage>
        <taxon>Eukaryota</taxon>
        <taxon>Viridiplantae</taxon>
        <taxon>Streptophyta</taxon>
        <taxon>Embryophyta</taxon>
        <taxon>Tracheophyta</taxon>
        <taxon>Spermatophyta</taxon>
        <taxon>Magnoliopsida</taxon>
        <taxon>Proteales</taxon>
        <taxon>Nelumbonaceae</taxon>
        <taxon>Nelumbo</taxon>
    </lineage>
</organism>
<sequence>MNNMTTGQKAELGKKQKLGTELRWDTDKVTYTFSFKIRQPQADTSTTPQCTLGRIHTQQSVATAERTYSSF</sequence>
<reference evidence="1 2" key="1">
    <citation type="journal article" date="2020" name="Mol. Biol. Evol.">
        <title>Distinct Expression and Methylation Patterns for Genes with Different Fates following a Single Whole-Genome Duplication in Flowering Plants.</title>
        <authorList>
            <person name="Shi T."/>
            <person name="Rahmani R.S."/>
            <person name="Gugger P.F."/>
            <person name="Wang M."/>
            <person name="Li H."/>
            <person name="Zhang Y."/>
            <person name="Li Z."/>
            <person name="Wang Q."/>
            <person name="Van de Peer Y."/>
            <person name="Marchal K."/>
            <person name="Chen J."/>
        </authorList>
    </citation>
    <scope>NUCLEOTIDE SEQUENCE [LARGE SCALE GENOMIC DNA]</scope>
    <source>
        <tissue evidence="1">Leaf</tissue>
    </source>
</reference>
<keyword evidence="2" id="KW-1185">Reference proteome</keyword>
<evidence type="ECO:0000313" key="2">
    <source>
        <dbReference type="Proteomes" id="UP000607653"/>
    </source>
</evidence>
<dbReference type="Proteomes" id="UP000607653">
    <property type="component" value="Unassembled WGS sequence"/>
</dbReference>
<accession>A0A822YP98</accession>
<dbReference type="EMBL" id="DUZY01000003">
    <property type="protein sequence ID" value="DAD33391.1"/>
    <property type="molecule type" value="Genomic_DNA"/>
</dbReference>
<dbReference type="AlphaFoldDB" id="A0A822YP98"/>
<protein>
    <submittedName>
        <fullName evidence="1">Uncharacterized protein</fullName>
    </submittedName>
</protein>
<proteinExistence type="predicted"/>
<evidence type="ECO:0000313" key="1">
    <source>
        <dbReference type="EMBL" id="DAD33391.1"/>
    </source>
</evidence>